<dbReference type="Pfam" id="PF12697">
    <property type="entry name" value="Abhydrolase_6"/>
    <property type="match status" value="1"/>
</dbReference>
<evidence type="ECO:0000259" key="1">
    <source>
        <dbReference type="Pfam" id="PF12697"/>
    </source>
</evidence>
<dbReference type="InterPro" id="IPR029058">
    <property type="entry name" value="AB_hydrolase_fold"/>
</dbReference>
<evidence type="ECO:0000313" key="2">
    <source>
        <dbReference type="EMBL" id="MCF0263511.1"/>
    </source>
</evidence>
<gene>
    <name evidence="2" type="ORF">KW868_03405</name>
</gene>
<dbReference type="Proteomes" id="UP000887320">
    <property type="component" value="Unassembled WGS sequence"/>
</dbReference>
<proteinExistence type="predicted"/>
<organism evidence="2 3">
    <name type="scientific">Acinetobacter guillouiae</name>
    <name type="common">Acinetobacter genomosp. 11</name>
    <dbReference type="NCBI Taxonomy" id="106649"/>
    <lineage>
        <taxon>Bacteria</taxon>
        <taxon>Pseudomonadati</taxon>
        <taxon>Pseudomonadota</taxon>
        <taxon>Gammaproteobacteria</taxon>
        <taxon>Moraxellales</taxon>
        <taxon>Moraxellaceae</taxon>
        <taxon>Acinetobacter</taxon>
    </lineage>
</organism>
<name>A0A8X8GN70_ACIGI</name>
<dbReference type="Gene3D" id="3.40.50.1820">
    <property type="entry name" value="alpha/beta hydrolase"/>
    <property type="match status" value="1"/>
</dbReference>
<feature type="domain" description="AB hydrolase-1" evidence="1">
    <location>
        <begin position="4"/>
        <end position="163"/>
    </location>
</feature>
<dbReference type="EMBL" id="JAHWXT010000001">
    <property type="protein sequence ID" value="MCF0263511.1"/>
    <property type="molecule type" value="Genomic_DNA"/>
</dbReference>
<dbReference type="InterPro" id="IPR000073">
    <property type="entry name" value="AB_hydrolase_1"/>
</dbReference>
<dbReference type="AlphaFoldDB" id="A0A8X8GN70"/>
<dbReference type="GO" id="GO:0016787">
    <property type="term" value="F:hydrolase activity"/>
    <property type="evidence" value="ECO:0007669"/>
    <property type="project" value="UniProtKB-KW"/>
</dbReference>
<evidence type="ECO:0000313" key="3">
    <source>
        <dbReference type="Proteomes" id="UP000887320"/>
    </source>
</evidence>
<protein>
    <submittedName>
        <fullName evidence="2">Alpha/beta hydrolase</fullName>
    </submittedName>
</protein>
<keyword evidence="2" id="KW-0378">Hydrolase</keyword>
<reference evidence="2" key="1">
    <citation type="submission" date="2021-07" db="EMBL/GenBank/DDBJ databases">
        <authorList>
            <person name="Fernandez M."/>
            <person name="Pereira P."/>
            <person name="Torres Tejerizo G.A."/>
            <person name="Gonzalez P."/>
            <person name="Agostini E."/>
        </authorList>
    </citation>
    <scope>NUCLEOTIDE SEQUENCE</scope>
    <source>
        <strain evidence="2">SFC 500-1A</strain>
    </source>
</reference>
<comment type="caution">
    <text evidence="2">The sequence shown here is derived from an EMBL/GenBank/DDBJ whole genome shotgun (WGS) entry which is preliminary data.</text>
</comment>
<dbReference type="InterPro" id="IPR052897">
    <property type="entry name" value="Sec-Metab_Biosynth_Hydrolase"/>
</dbReference>
<dbReference type="PANTHER" id="PTHR37017">
    <property type="entry name" value="AB HYDROLASE-1 DOMAIN-CONTAINING PROTEIN-RELATED"/>
    <property type="match status" value="1"/>
</dbReference>
<sequence length="239" mass="27282">MYTFVLIHGGWHDGDSWQEVAKELREKGHTVHTPTTVGHGPNVDRNVNHAQSTQSIVDYIIEHNLNNIILLGHSYAGSIISKVAEDISDRIQRLIYWNAFVLNDGESMVEYLPNDYGKMFSVLAQVSNHQSIMLPLDVWKATFINDADEEMAERTYKKLNPEPYQPFLDQLDLKKFYTLDIPKSFLNCLDDLTMPTGFWHPQTSSRLGTFKLVEMSGSHEVIFTNPVLLAEKIIEASEE</sequence>
<dbReference type="PANTHER" id="PTHR37017:SF11">
    <property type="entry name" value="ESTERASE_LIPASE_THIOESTERASE DOMAIN-CONTAINING PROTEIN"/>
    <property type="match status" value="1"/>
</dbReference>
<dbReference type="SUPFAM" id="SSF53474">
    <property type="entry name" value="alpha/beta-Hydrolases"/>
    <property type="match status" value="1"/>
</dbReference>
<accession>A0A8X8GN70</accession>
<dbReference type="RefSeq" id="WP_234622700.1">
    <property type="nucleotide sequence ID" value="NZ_JAHWXT010000001.1"/>
</dbReference>